<evidence type="ECO:0000313" key="2">
    <source>
        <dbReference type="EMBL" id="KAH6588829.1"/>
    </source>
</evidence>
<evidence type="ECO:0000256" key="1">
    <source>
        <dbReference type="SAM" id="MobiDB-lite"/>
    </source>
</evidence>
<dbReference type="Proteomes" id="UP001648503">
    <property type="component" value="Unassembled WGS sequence"/>
</dbReference>
<name>A0ABQ8EYF7_9FUNG</name>
<keyword evidence="3" id="KW-1185">Reference proteome</keyword>
<evidence type="ECO:0000313" key="3">
    <source>
        <dbReference type="Proteomes" id="UP001648503"/>
    </source>
</evidence>
<feature type="region of interest" description="Disordered" evidence="1">
    <location>
        <begin position="243"/>
        <end position="280"/>
    </location>
</feature>
<organism evidence="2 3">
    <name type="scientific">Batrachochytrium salamandrivorans</name>
    <dbReference type="NCBI Taxonomy" id="1357716"/>
    <lineage>
        <taxon>Eukaryota</taxon>
        <taxon>Fungi</taxon>
        <taxon>Fungi incertae sedis</taxon>
        <taxon>Chytridiomycota</taxon>
        <taxon>Chytridiomycota incertae sedis</taxon>
        <taxon>Chytridiomycetes</taxon>
        <taxon>Rhizophydiales</taxon>
        <taxon>Rhizophydiales incertae sedis</taxon>
        <taxon>Batrachochytrium</taxon>
    </lineage>
</organism>
<feature type="region of interest" description="Disordered" evidence="1">
    <location>
        <begin position="1"/>
        <end position="29"/>
    </location>
</feature>
<dbReference type="EMBL" id="JAFCIX010000491">
    <property type="protein sequence ID" value="KAH6588829.1"/>
    <property type="molecule type" value="Genomic_DNA"/>
</dbReference>
<proteinExistence type="predicted"/>
<accession>A0ABQ8EYF7</accession>
<comment type="caution">
    <text evidence="2">The sequence shown here is derived from an EMBL/GenBank/DDBJ whole genome shotgun (WGS) entry which is preliminary data.</text>
</comment>
<protein>
    <submittedName>
        <fullName evidence="2">Uncharacterized protein</fullName>
    </submittedName>
</protein>
<sequence length="280" mass="29801">MAPHLRVRKAETTVGIKHASPSSPTRTTAVHPIAEKSTGASKKLPSTTMDFVAIHKSVVADISKMGHKVGTHLPGRTFAAVSKVAKKQQVSSAVRARIVKSITKDVDTRDVNAHKAVTTQVKGRAVVNQIKNMGGKPMSLLTTNSVKTGVDVGFVTSKQHRRTGPSVVISGRVSKKSTAKTGDASALSPTTVMRTKVAKTVAAEIRKLGKGKLPAPSVVHARARISPAKIAVNTEILKRAAVKEIKRSRKPISPIRSPTKKSMHPKSPMKSNGSPRSKTH</sequence>
<gene>
    <name evidence="2" type="ORF">BASA50_010472</name>
</gene>
<reference evidence="2 3" key="1">
    <citation type="submission" date="2021-02" db="EMBL/GenBank/DDBJ databases">
        <title>Variation within the Batrachochytrium salamandrivorans European outbreak.</title>
        <authorList>
            <person name="Kelly M."/>
            <person name="Pasmans F."/>
            <person name="Shea T.P."/>
            <person name="Munoz J.F."/>
            <person name="Carranza S."/>
            <person name="Cuomo C.A."/>
            <person name="Martel A."/>
        </authorList>
    </citation>
    <scope>NUCLEOTIDE SEQUENCE [LARGE SCALE GENOMIC DNA]</scope>
    <source>
        <strain evidence="2 3">AMFP18/2</strain>
    </source>
</reference>